<keyword evidence="2" id="KW-1133">Transmembrane helix</keyword>
<reference evidence="3 4" key="1">
    <citation type="submission" date="2023-01" db="EMBL/GenBank/DDBJ databases">
        <authorList>
            <person name="Whitehead M."/>
        </authorList>
    </citation>
    <scope>NUCLEOTIDE SEQUENCE [LARGE SCALE GENOMIC DNA]</scope>
</reference>
<organism evidence="3 4">
    <name type="scientific">Macrosiphum euphorbiae</name>
    <name type="common">potato aphid</name>
    <dbReference type="NCBI Taxonomy" id="13131"/>
    <lineage>
        <taxon>Eukaryota</taxon>
        <taxon>Metazoa</taxon>
        <taxon>Ecdysozoa</taxon>
        <taxon>Arthropoda</taxon>
        <taxon>Hexapoda</taxon>
        <taxon>Insecta</taxon>
        <taxon>Pterygota</taxon>
        <taxon>Neoptera</taxon>
        <taxon>Paraneoptera</taxon>
        <taxon>Hemiptera</taxon>
        <taxon>Sternorrhyncha</taxon>
        <taxon>Aphidomorpha</taxon>
        <taxon>Aphidoidea</taxon>
        <taxon>Aphididae</taxon>
        <taxon>Macrosiphini</taxon>
        <taxon>Macrosiphum</taxon>
    </lineage>
</organism>
<evidence type="ECO:0000313" key="4">
    <source>
        <dbReference type="Proteomes" id="UP001160148"/>
    </source>
</evidence>
<protein>
    <submittedName>
        <fullName evidence="3">Uncharacterized protein</fullName>
    </submittedName>
</protein>
<feature type="transmembrane region" description="Helical" evidence="2">
    <location>
        <begin position="34"/>
        <end position="53"/>
    </location>
</feature>
<evidence type="ECO:0000256" key="1">
    <source>
        <dbReference type="SAM" id="MobiDB-lite"/>
    </source>
</evidence>
<evidence type="ECO:0000256" key="2">
    <source>
        <dbReference type="SAM" id="Phobius"/>
    </source>
</evidence>
<keyword evidence="2" id="KW-0812">Transmembrane</keyword>
<name>A0AAV0WCT8_9HEMI</name>
<gene>
    <name evidence="3" type="ORF">MEUPH1_LOCUS9633</name>
</gene>
<dbReference type="Proteomes" id="UP001160148">
    <property type="component" value="Unassembled WGS sequence"/>
</dbReference>
<dbReference type="EMBL" id="CARXXK010000002">
    <property type="protein sequence ID" value="CAI6353517.1"/>
    <property type="molecule type" value="Genomic_DNA"/>
</dbReference>
<feature type="region of interest" description="Disordered" evidence="1">
    <location>
        <begin position="1"/>
        <end position="25"/>
    </location>
</feature>
<keyword evidence="4" id="KW-1185">Reference proteome</keyword>
<comment type="caution">
    <text evidence="3">The sequence shown here is derived from an EMBL/GenBank/DDBJ whole genome shotgun (WGS) entry which is preliminary data.</text>
</comment>
<sequence>MLRTSTSPPSLQKALRSGSDFEFDSGDKSGYSTYVLQACLCEIIILLYFSTLFSRHPANTTRTTHQPLDNPPKGKDLEIRIYTCIPQTRYPVIGIQILQVRPLAPPPGDWKCTFSRHS</sequence>
<accession>A0AAV0WCT8</accession>
<evidence type="ECO:0000313" key="3">
    <source>
        <dbReference type="EMBL" id="CAI6353517.1"/>
    </source>
</evidence>
<keyword evidence="2" id="KW-0472">Membrane</keyword>
<dbReference type="AlphaFoldDB" id="A0AAV0WCT8"/>
<feature type="compositionally biased region" description="Polar residues" evidence="1">
    <location>
        <begin position="1"/>
        <end position="10"/>
    </location>
</feature>
<proteinExistence type="predicted"/>